<protein>
    <submittedName>
        <fullName evidence="2">Uncharacterized protein</fullName>
    </submittedName>
</protein>
<organism evidence="1 2">
    <name type="scientific">Parascaris univalens</name>
    <name type="common">Nematode worm</name>
    <dbReference type="NCBI Taxonomy" id="6257"/>
    <lineage>
        <taxon>Eukaryota</taxon>
        <taxon>Metazoa</taxon>
        <taxon>Ecdysozoa</taxon>
        <taxon>Nematoda</taxon>
        <taxon>Chromadorea</taxon>
        <taxon>Rhabditida</taxon>
        <taxon>Spirurina</taxon>
        <taxon>Ascaridomorpha</taxon>
        <taxon>Ascaridoidea</taxon>
        <taxon>Ascarididae</taxon>
        <taxon>Parascaris</taxon>
    </lineage>
</organism>
<accession>A0A915CHT3</accession>
<evidence type="ECO:0000313" key="2">
    <source>
        <dbReference type="WBParaSite" id="PgR191_g003_t01"/>
    </source>
</evidence>
<dbReference type="WBParaSite" id="PgR191_g003_t01">
    <property type="protein sequence ID" value="PgR191_g003_t01"/>
    <property type="gene ID" value="PgR191_g003"/>
</dbReference>
<dbReference type="AlphaFoldDB" id="A0A915CHT3"/>
<evidence type="ECO:0000313" key="1">
    <source>
        <dbReference type="Proteomes" id="UP000887569"/>
    </source>
</evidence>
<proteinExistence type="predicted"/>
<sequence length="63" mass="7167">MKDRGRGSPSQSYWLFGRQEQVGTKNLPPTILTESVIVSKPWNIQIGMTSSRSVYVRLCCSYE</sequence>
<dbReference type="Proteomes" id="UP000887569">
    <property type="component" value="Unplaced"/>
</dbReference>
<reference evidence="2" key="1">
    <citation type="submission" date="2022-11" db="UniProtKB">
        <authorList>
            <consortium name="WormBaseParasite"/>
        </authorList>
    </citation>
    <scope>IDENTIFICATION</scope>
</reference>
<keyword evidence="1" id="KW-1185">Reference proteome</keyword>
<name>A0A915CHT3_PARUN</name>